<gene>
    <name evidence="2" type="ORF">Poli38472_003084</name>
</gene>
<reference evidence="2" key="1">
    <citation type="submission" date="2019-03" db="EMBL/GenBank/DDBJ databases">
        <title>Long read genome sequence of the mycoparasitic Pythium oligandrum ATCC 38472 isolated from sugarbeet rhizosphere.</title>
        <authorList>
            <person name="Gaulin E."/>
        </authorList>
    </citation>
    <scope>NUCLEOTIDE SEQUENCE</scope>
    <source>
        <strain evidence="2">ATCC 38472_TT</strain>
    </source>
</reference>
<accession>A0A8K1C5W3</accession>
<sequence>MTMSTHGAEASARTGGTALGGAGSASHGDQRWKTSAAKPQMNSSYRNIVMLEKRKRSNEMAAKEMSHSLMKETLTGLRQKAADLQNDKWMYEDVRI</sequence>
<dbReference type="EMBL" id="SPLM01000144">
    <property type="protein sequence ID" value="TMW57159.1"/>
    <property type="molecule type" value="Genomic_DNA"/>
</dbReference>
<comment type="caution">
    <text evidence="2">The sequence shown here is derived from an EMBL/GenBank/DDBJ whole genome shotgun (WGS) entry which is preliminary data.</text>
</comment>
<proteinExistence type="predicted"/>
<evidence type="ECO:0000313" key="2">
    <source>
        <dbReference type="EMBL" id="TMW57159.1"/>
    </source>
</evidence>
<evidence type="ECO:0000313" key="3">
    <source>
        <dbReference type="Proteomes" id="UP000794436"/>
    </source>
</evidence>
<name>A0A8K1C5W3_PYTOL</name>
<dbReference type="OrthoDB" id="74640at2759"/>
<evidence type="ECO:0000256" key="1">
    <source>
        <dbReference type="SAM" id="MobiDB-lite"/>
    </source>
</evidence>
<feature type="region of interest" description="Disordered" evidence="1">
    <location>
        <begin position="1"/>
        <end position="46"/>
    </location>
</feature>
<organism evidence="2 3">
    <name type="scientific">Pythium oligandrum</name>
    <name type="common">Mycoparasitic fungus</name>
    <dbReference type="NCBI Taxonomy" id="41045"/>
    <lineage>
        <taxon>Eukaryota</taxon>
        <taxon>Sar</taxon>
        <taxon>Stramenopiles</taxon>
        <taxon>Oomycota</taxon>
        <taxon>Peronosporomycetes</taxon>
        <taxon>Pythiales</taxon>
        <taxon>Pythiaceae</taxon>
        <taxon>Pythium</taxon>
    </lineage>
</organism>
<dbReference type="AlphaFoldDB" id="A0A8K1C5W3"/>
<protein>
    <submittedName>
        <fullName evidence="2">Uncharacterized protein</fullName>
    </submittedName>
</protein>
<dbReference type="Proteomes" id="UP000794436">
    <property type="component" value="Unassembled WGS sequence"/>
</dbReference>
<keyword evidence="3" id="KW-1185">Reference proteome</keyword>